<name>A0A834A6X5_9CHIR</name>
<evidence type="ECO:0000313" key="2">
    <source>
        <dbReference type="EMBL" id="KAF6104056.1"/>
    </source>
</evidence>
<proteinExistence type="predicted"/>
<dbReference type="EMBL" id="JABVXQ010000006">
    <property type="protein sequence ID" value="KAF6104056.1"/>
    <property type="molecule type" value="Genomic_DNA"/>
</dbReference>
<feature type="compositionally biased region" description="Polar residues" evidence="1">
    <location>
        <begin position="68"/>
        <end position="82"/>
    </location>
</feature>
<dbReference type="Proteomes" id="UP000664940">
    <property type="component" value="Unassembled WGS sequence"/>
</dbReference>
<feature type="compositionally biased region" description="Low complexity" evidence="1">
    <location>
        <begin position="214"/>
        <end position="225"/>
    </location>
</feature>
<feature type="region of interest" description="Disordered" evidence="1">
    <location>
        <begin position="143"/>
        <end position="287"/>
    </location>
</feature>
<dbReference type="AlphaFoldDB" id="A0A834A6X5"/>
<feature type="compositionally biased region" description="Pro residues" evidence="1">
    <location>
        <begin position="1"/>
        <end position="17"/>
    </location>
</feature>
<evidence type="ECO:0000313" key="3">
    <source>
        <dbReference type="Proteomes" id="UP000664940"/>
    </source>
</evidence>
<organism evidence="2 3">
    <name type="scientific">Phyllostomus discolor</name>
    <name type="common">pale spear-nosed bat</name>
    <dbReference type="NCBI Taxonomy" id="89673"/>
    <lineage>
        <taxon>Eukaryota</taxon>
        <taxon>Metazoa</taxon>
        <taxon>Chordata</taxon>
        <taxon>Craniata</taxon>
        <taxon>Vertebrata</taxon>
        <taxon>Euteleostomi</taxon>
        <taxon>Mammalia</taxon>
        <taxon>Eutheria</taxon>
        <taxon>Laurasiatheria</taxon>
        <taxon>Chiroptera</taxon>
        <taxon>Yangochiroptera</taxon>
        <taxon>Phyllostomidae</taxon>
        <taxon>Phyllostominae</taxon>
        <taxon>Phyllostomus</taxon>
    </lineage>
</organism>
<feature type="compositionally biased region" description="Pro residues" evidence="1">
    <location>
        <begin position="143"/>
        <end position="155"/>
    </location>
</feature>
<comment type="caution">
    <text evidence="2">The sequence shown here is derived from an EMBL/GenBank/DDBJ whole genome shotgun (WGS) entry which is preliminary data.</text>
</comment>
<evidence type="ECO:0000256" key="1">
    <source>
        <dbReference type="SAM" id="MobiDB-lite"/>
    </source>
</evidence>
<accession>A0A834A6X5</accession>
<reference evidence="2 3" key="1">
    <citation type="journal article" date="2020" name="Nature">
        <title>Six reference-quality genomes reveal evolution of bat adaptations.</title>
        <authorList>
            <person name="Jebb D."/>
            <person name="Huang Z."/>
            <person name="Pippel M."/>
            <person name="Hughes G.M."/>
            <person name="Lavrichenko K."/>
            <person name="Devanna P."/>
            <person name="Winkler S."/>
            <person name="Jermiin L.S."/>
            <person name="Skirmuntt E.C."/>
            <person name="Katzourakis A."/>
            <person name="Burkitt-Gray L."/>
            <person name="Ray D.A."/>
            <person name="Sullivan K.A.M."/>
            <person name="Roscito J.G."/>
            <person name="Kirilenko B.M."/>
            <person name="Davalos L.M."/>
            <person name="Corthals A.P."/>
            <person name="Power M.L."/>
            <person name="Jones G."/>
            <person name="Ransome R.D."/>
            <person name="Dechmann D.K.N."/>
            <person name="Locatelli A.G."/>
            <person name="Puechmaille S.J."/>
            <person name="Fedrigo O."/>
            <person name="Jarvis E.D."/>
            <person name="Hiller M."/>
            <person name="Vernes S.C."/>
            <person name="Myers E.W."/>
            <person name="Teeling E.C."/>
        </authorList>
    </citation>
    <scope>NUCLEOTIDE SEQUENCE [LARGE SCALE GENOMIC DNA]</scope>
    <source>
        <strain evidence="2">Bat1K_MPI-CBG_1</strain>
    </source>
</reference>
<gene>
    <name evidence="2" type="ORF">HJG60_011105</name>
</gene>
<sequence>MGPDPWALPAPLRPSLPEPGLRGGAAQRPLQVPQGAGRQTGRQERPRVWGAAGSREGSGLRRCDPAATGTTPAFSLSPSEGPQTEHPVQGGAGRRCGPEHWAGASGCAPPWRLPGRPRPLLVGVLAGSAFYGAVPFRVPAKPLPAPRGPQKPWPVAPSSRSPFLPEPLPPASDSNLGSPADPGRLPGHLSDPSHQCDLLPPDTKQCGLGPLQGPPAGSGRGSPRPCRMQTQTAAETELARGEPRKPPQKRRQVPPRRGGAGTLGWQGSRAGWAAGKGPRVGWTRRHG</sequence>
<protein>
    <submittedName>
        <fullName evidence="2">Uncharacterized protein</fullName>
    </submittedName>
</protein>
<feature type="region of interest" description="Disordered" evidence="1">
    <location>
        <begin position="1"/>
        <end position="103"/>
    </location>
</feature>